<dbReference type="PANTHER" id="PTHR31339:SF9">
    <property type="entry name" value="PLASMIN AND FIBRONECTIN-BINDING PROTEIN A"/>
    <property type="match status" value="1"/>
</dbReference>
<dbReference type="InterPro" id="IPR012334">
    <property type="entry name" value="Pectin_lyas_fold"/>
</dbReference>
<gene>
    <name evidence="2" type="ORF">GCU54_07775</name>
</gene>
<dbReference type="SMART" id="SM00710">
    <property type="entry name" value="PbH1"/>
    <property type="match status" value="6"/>
</dbReference>
<evidence type="ECO:0000313" key="3">
    <source>
        <dbReference type="Proteomes" id="UP000471126"/>
    </source>
</evidence>
<evidence type="ECO:0000313" key="2">
    <source>
        <dbReference type="EMBL" id="NEM05919.1"/>
    </source>
</evidence>
<dbReference type="InterPro" id="IPR006626">
    <property type="entry name" value="PbH1"/>
</dbReference>
<reference evidence="2 3" key="1">
    <citation type="submission" date="2019-12" db="EMBL/GenBank/DDBJ databases">
        <title>WGS of CPCC 203550 I12A-02606.</title>
        <authorList>
            <person name="Jiang Z."/>
        </authorList>
    </citation>
    <scope>NUCLEOTIDE SEQUENCE [LARGE SCALE GENOMIC DNA]</scope>
    <source>
        <strain evidence="2 3">I12A-02606</strain>
    </source>
</reference>
<sequence>MPVPELPSEGSTSWYSWARGLHRAVTTGDGLFGADSPAGYVDVKAAGAVGDGAANDTSVLQDTIDANAGKIIYFPPGTYNVSQLLLPSNTHLQLGRAVIRRAGNTAGAAGGATLRNSDQRNGNRNITVSGGTITATTGASGRPWAFCGLDGLRVDDLTIEKGQATFADWMFYLERCRNVVVDNIRIVGGTAVGEDGIHIKSSEDMVLSNCLVDSGDDAIVLVHEFNQVRPIRNITISNCVLQSTSAHLIRISVYPTETQPIEDVTLSNIVGHPPATAPAGNAVIIEDQTGAGAGTGLIRRITMDNIVINATGYPGNAVSIRSTVDSTFSNWRVSGASDRSYLLANCHRCNFTSVVADTPAASTRNPQWTVDGCTNLLFLGCEARDSRLWSWGIAGERSSDLSFIGCRSVSPALQHWSVSAVQRLTVLGCTTTGGGTPIDCATTAPPTQVKVIGNSFSGYSSSGDVAVANCPAGQLSYFGNDDLADRGDEFTRAKVGFFGTTPVAKPSVTGSRTQGTALASLLEALADLGLITDSSTS</sequence>
<dbReference type="SUPFAM" id="SSF51126">
    <property type="entry name" value="Pectin lyase-like"/>
    <property type="match status" value="2"/>
</dbReference>
<name>A0A6P0GF89_9ACTN</name>
<dbReference type="AlphaFoldDB" id="A0A6P0GF89"/>
<dbReference type="RefSeq" id="WP_163476075.1">
    <property type="nucleotide sequence ID" value="NZ_JAAGWE010000012.1"/>
</dbReference>
<organism evidence="2 3">
    <name type="scientific">Geodermatophilus normandii</name>
    <dbReference type="NCBI Taxonomy" id="1137989"/>
    <lineage>
        <taxon>Bacteria</taxon>
        <taxon>Bacillati</taxon>
        <taxon>Actinomycetota</taxon>
        <taxon>Actinomycetes</taxon>
        <taxon>Geodermatophilales</taxon>
        <taxon>Geodermatophilaceae</taxon>
        <taxon>Geodermatophilus</taxon>
    </lineage>
</organism>
<feature type="domain" description="Rhamnogalacturonase A/B/Epimerase-like pectate lyase" evidence="1">
    <location>
        <begin position="41"/>
        <end position="240"/>
    </location>
</feature>
<dbReference type="InterPro" id="IPR011050">
    <property type="entry name" value="Pectin_lyase_fold/virulence"/>
</dbReference>
<dbReference type="Proteomes" id="UP000471126">
    <property type="component" value="Unassembled WGS sequence"/>
</dbReference>
<evidence type="ECO:0000259" key="1">
    <source>
        <dbReference type="Pfam" id="PF12708"/>
    </source>
</evidence>
<dbReference type="InterPro" id="IPR024535">
    <property type="entry name" value="RHGA/B-epi-like_pectate_lyase"/>
</dbReference>
<proteinExistence type="predicted"/>
<accession>A0A6P0GF89</accession>
<dbReference type="Pfam" id="PF12708">
    <property type="entry name" value="Pect-lyase_RHGA_epim"/>
    <property type="match status" value="1"/>
</dbReference>
<dbReference type="EMBL" id="JAAGWE010000012">
    <property type="protein sequence ID" value="NEM05919.1"/>
    <property type="molecule type" value="Genomic_DNA"/>
</dbReference>
<comment type="caution">
    <text evidence="2">The sequence shown here is derived from an EMBL/GenBank/DDBJ whole genome shotgun (WGS) entry which is preliminary data.</text>
</comment>
<dbReference type="PANTHER" id="PTHR31339">
    <property type="entry name" value="PECTIN LYASE-RELATED"/>
    <property type="match status" value="1"/>
</dbReference>
<protein>
    <recommendedName>
        <fullName evidence="1">Rhamnogalacturonase A/B/Epimerase-like pectate lyase domain-containing protein</fullName>
    </recommendedName>
</protein>
<dbReference type="Gene3D" id="2.160.20.10">
    <property type="entry name" value="Single-stranded right-handed beta-helix, Pectin lyase-like"/>
    <property type="match status" value="1"/>
</dbReference>
<dbReference type="InterPro" id="IPR051801">
    <property type="entry name" value="GH28_Enzymes"/>
</dbReference>